<protein>
    <recommendedName>
        <fullName evidence="7">SAM-dependent chlorinase/fluorinase</fullName>
    </recommendedName>
</protein>
<dbReference type="SUPFAM" id="SSF101852">
    <property type="entry name" value="Bacterial fluorinating enzyme, C-terminal domain"/>
    <property type="match status" value="1"/>
</dbReference>
<proteinExistence type="inferred from homology"/>
<evidence type="ECO:0000313" key="5">
    <source>
        <dbReference type="EMBL" id="AET64227.1"/>
    </source>
</evidence>
<dbReference type="OrthoDB" id="372224at2157"/>
<dbReference type="Proteomes" id="UP000005877">
    <property type="component" value="Chromosome"/>
</dbReference>
<dbReference type="GeneID" id="12510024"/>
<keyword evidence="6" id="KW-1185">Reference proteome</keyword>
<dbReference type="InterPro" id="IPR023228">
    <property type="entry name" value="SAM_OH_AdoTrfase_N_sf"/>
</dbReference>
<dbReference type="InterPro" id="IPR002747">
    <property type="entry name" value="SAM_OH_AdoTrfase"/>
</dbReference>
<dbReference type="Pfam" id="PF20257">
    <property type="entry name" value="SAM_HAT_C"/>
    <property type="match status" value="1"/>
</dbReference>
<evidence type="ECO:0000256" key="2">
    <source>
        <dbReference type="ARBA" id="ARBA00024035"/>
    </source>
</evidence>
<dbReference type="PATRIC" id="fig|1110509.7.peg.951"/>
<dbReference type="InterPro" id="IPR023227">
    <property type="entry name" value="SAM_OH_AdoTrfase_C_sf"/>
</dbReference>
<evidence type="ECO:0000256" key="1">
    <source>
        <dbReference type="ARBA" id="ARBA00022691"/>
    </source>
</evidence>
<dbReference type="Gene3D" id="2.40.30.90">
    <property type="entry name" value="Bacterial fluorinating enzyme like"/>
    <property type="match status" value="1"/>
</dbReference>
<dbReference type="STRING" id="1110509.Mhar_0855"/>
<evidence type="ECO:0008006" key="7">
    <source>
        <dbReference type="Google" id="ProtNLM"/>
    </source>
</evidence>
<reference evidence="5 6" key="1">
    <citation type="journal article" date="2012" name="PLoS ONE">
        <title>The genome characteristics and predicted function of methyl-group oxidation pathway in the obligate aceticlastic methanogens, Methanosaeta spp.</title>
        <authorList>
            <person name="Zhu J."/>
            <person name="Zheng H."/>
            <person name="Ai G."/>
            <person name="Zhang G."/>
            <person name="Liu D."/>
            <person name="Liu X."/>
            <person name="Dong X."/>
        </authorList>
    </citation>
    <scope>NUCLEOTIDE SEQUENCE [LARGE SCALE GENOMIC DNA]</scope>
    <source>
        <strain evidence="5 6">6Ac</strain>
    </source>
</reference>
<sequence length="257" mass="26412">MSGYPKRPIITLLSDFGSLYPAEMKGAILSRIGDAILVDIAHDVPPQDVRAGAFALMAAAGHFPKGTVHLAVVDPGVGTDRLGIVVASGGHLFVGPDNGLLIPAAKSAGEPAAWMIGPSFFEGAAPTFAGRDVFAPAAAVLASGGDPGSFGPAVDPAGLDFGRARILDEGIEAEVIYVDGFGNVVLNSAAIPWDRVELMGRRLRRARTYAEAGADEPLITLGSHGFAEIAVNGGSAKDLFGLAPGDRILLERGDCSE</sequence>
<dbReference type="HOGENOM" id="CLU_059734_1_1_2"/>
<organism evidence="5 6">
    <name type="scientific">Methanothrix harundinacea (strain 6Ac)</name>
    <name type="common">Methanosaeta harundinacea</name>
    <dbReference type="NCBI Taxonomy" id="1110509"/>
    <lineage>
        <taxon>Archaea</taxon>
        <taxon>Methanobacteriati</taxon>
        <taxon>Methanobacteriota</taxon>
        <taxon>Stenosarchaea group</taxon>
        <taxon>Methanomicrobia</taxon>
        <taxon>Methanotrichales</taxon>
        <taxon>Methanotrichaceae</taxon>
        <taxon>Methanothrix</taxon>
    </lineage>
</organism>
<keyword evidence="1" id="KW-0949">S-adenosyl-L-methionine</keyword>
<dbReference type="InterPro" id="IPR046470">
    <property type="entry name" value="SAM_HAT_C"/>
</dbReference>
<dbReference type="AlphaFoldDB" id="G7WLC4"/>
<accession>G7WLC4</accession>
<comment type="similarity">
    <text evidence="2">Belongs to the SAM hydrolase / SAM-dependent halogenase family.</text>
</comment>
<dbReference type="EMBL" id="CP003117">
    <property type="protein sequence ID" value="AET64227.1"/>
    <property type="molecule type" value="Genomic_DNA"/>
</dbReference>
<name>G7WLC4_METH6</name>
<dbReference type="SUPFAM" id="SSF102522">
    <property type="entry name" value="Bacterial fluorinating enzyme, N-terminal domain"/>
    <property type="match status" value="1"/>
</dbReference>
<evidence type="ECO:0000313" key="6">
    <source>
        <dbReference type="Proteomes" id="UP000005877"/>
    </source>
</evidence>
<dbReference type="RefSeq" id="WP_014586412.1">
    <property type="nucleotide sequence ID" value="NC_017527.1"/>
</dbReference>
<dbReference type="Pfam" id="PF01887">
    <property type="entry name" value="SAM_HAT_N"/>
    <property type="match status" value="1"/>
</dbReference>
<feature type="domain" description="S-adenosyl-l-methionine hydroxide adenosyltransferase C-terminal" evidence="4">
    <location>
        <begin position="173"/>
        <end position="248"/>
    </location>
</feature>
<evidence type="ECO:0000259" key="4">
    <source>
        <dbReference type="Pfam" id="PF20257"/>
    </source>
</evidence>
<evidence type="ECO:0000259" key="3">
    <source>
        <dbReference type="Pfam" id="PF01887"/>
    </source>
</evidence>
<dbReference type="PANTHER" id="PTHR35092">
    <property type="entry name" value="CHLORINASE MJ1651"/>
    <property type="match status" value="1"/>
</dbReference>
<gene>
    <name evidence="5" type="ordered locus">Mhar_0855</name>
</gene>
<dbReference type="InterPro" id="IPR046469">
    <property type="entry name" value="SAM_HAT_N"/>
</dbReference>
<dbReference type="Gene3D" id="3.40.50.10790">
    <property type="entry name" value="S-adenosyl-l-methionine hydroxide adenosyltransferase, N-terminal"/>
    <property type="match status" value="1"/>
</dbReference>
<dbReference type="PIRSF" id="PIRSF006779">
    <property type="entry name" value="UCP006779"/>
    <property type="match status" value="1"/>
</dbReference>
<dbReference type="PANTHER" id="PTHR35092:SF1">
    <property type="entry name" value="CHLORINASE MJ1651"/>
    <property type="match status" value="1"/>
</dbReference>
<feature type="domain" description="S-adenosyl-l-methionine hydroxide adenosyltransferase N-terminal" evidence="3">
    <location>
        <begin position="10"/>
        <end position="150"/>
    </location>
</feature>
<dbReference type="KEGG" id="mhi:Mhar_0855"/>